<gene>
    <name evidence="6" type="ORF">BCR39DRAFT_545139</name>
</gene>
<feature type="compositionally biased region" description="Polar residues" evidence="4">
    <location>
        <begin position="75"/>
        <end position="92"/>
    </location>
</feature>
<keyword evidence="2" id="KW-0479">Metal-binding</keyword>
<comment type="caution">
    <text evidence="6">The sequence shown here is derived from an EMBL/GenBank/DDBJ whole genome shotgun (WGS) entry which is preliminary data.</text>
</comment>
<dbReference type="GO" id="GO:0000981">
    <property type="term" value="F:DNA-binding transcription factor activity, RNA polymerase II-specific"/>
    <property type="evidence" value="ECO:0007669"/>
    <property type="project" value="InterPro"/>
</dbReference>
<dbReference type="GO" id="GO:0003677">
    <property type="term" value="F:DNA binding"/>
    <property type="evidence" value="ECO:0007669"/>
    <property type="project" value="InterPro"/>
</dbReference>
<comment type="subcellular location">
    <subcellularLocation>
        <location evidence="1">Nucleus</location>
    </subcellularLocation>
</comment>
<dbReference type="STRING" id="71784.A0A1Y2AR44"/>
<organism evidence="6 7">
    <name type="scientific">Naematelia encephala</name>
    <dbReference type="NCBI Taxonomy" id="71784"/>
    <lineage>
        <taxon>Eukaryota</taxon>
        <taxon>Fungi</taxon>
        <taxon>Dikarya</taxon>
        <taxon>Basidiomycota</taxon>
        <taxon>Agaricomycotina</taxon>
        <taxon>Tremellomycetes</taxon>
        <taxon>Tremellales</taxon>
        <taxon>Naemateliaceae</taxon>
        <taxon>Naematelia</taxon>
    </lineage>
</organism>
<accession>A0A1Y2AR44</accession>
<protein>
    <recommendedName>
        <fullName evidence="5">Zn(2)-C6 fungal-type domain-containing protein</fullName>
    </recommendedName>
</protein>
<dbReference type="InterPro" id="IPR001138">
    <property type="entry name" value="Zn2Cys6_DnaBD"/>
</dbReference>
<dbReference type="Pfam" id="PF04082">
    <property type="entry name" value="Fungal_trans"/>
    <property type="match status" value="1"/>
</dbReference>
<sequence>MVGRNPPIHQSASARISAIHRKITRNRPALSCTECIRRKIRCDRKRPCAPCVTRGKVSGCIFGGATAPRRRRSDSNGSPSRSITVEATVETSGDNDEVEPPPAMLLASLPTSSRSPLQLSGRNPHLPTWITRQIDVQTEPAVWDVEDYLTAGSMSAKRDFAAPGQRVHREGSSIEPTLDVGNVSMTPAMRRLVSTGVNPLYETLYELVYAALPRTREVMDLLVARYFSHVSWHWHILHKASFLEEYQAFGNLLDVNRHKSVDPLWISILLMVLCAAANSFDDPGDPTVIMLDSEELSKMPPMMLKAAHAALECGDWMGEARLRTLQALSLINAHLMWEAAPHSTGRLERYNVVAVRICQALQLDSIPDDPKQLPDGDPAMRMVSAALQRQMALRLAYITATMDQMNHRHRPALPLEDILSPLPGNYDDDQLPIYGDVDPVPKAHLTESSLIIIHFETARIQRLYQESIRAAPKPPYELLNGIDTRLSNLYGQYQLGHESPNESPQRSWARKMAALNIWTRRVRMVRPWIQFYPSRPEEDTLRKNMIDGARALLRCALELEHESAPLVRGSFYLMHVQSSFLVLIQRVWHLNGPEGLEDDPLLSSALSIFDGASHSIRPSIKRSALIGASTCRLLLECIRDRRKFLGMNESFVHALKRISHTVRRQQEQPAMPELAEFFSQLVPDWQAEAFDPWAMAFSQISGWGPSAQQRDVLN</sequence>
<evidence type="ECO:0000256" key="4">
    <source>
        <dbReference type="SAM" id="MobiDB-lite"/>
    </source>
</evidence>
<evidence type="ECO:0000256" key="3">
    <source>
        <dbReference type="ARBA" id="ARBA00023242"/>
    </source>
</evidence>
<dbReference type="GO" id="GO:0005634">
    <property type="term" value="C:nucleus"/>
    <property type="evidence" value="ECO:0007669"/>
    <property type="project" value="UniProtKB-SubCell"/>
</dbReference>
<dbReference type="Proteomes" id="UP000193986">
    <property type="component" value="Unassembled WGS sequence"/>
</dbReference>
<dbReference type="Pfam" id="PF00172">
    <property type="entry name" value="Zn_clus"/>
    <property type="match status" value="1"/>
</dbReference>
<dbReference type="SUPFAM" id="SSF57701">
    <property type="entry name" value="Zn2/Cys6 DNA-binding domain"/>
    <property type="match status" value="1"/>
</dbReference>
<evidence type="ECO:0000256" key="2">
    <source>
        <dbReference type="ARBA" id="ARBA00022723"/>
    </source>
</evidence>
<dbReference type="EMBL" id="MCFC01000061">
    <property type="protein sequence ID" value="ORY25049.1"/>
    <property type="molecule type" value="Genomic_DNA"/>
</dbReference>
<dbReference type="GO" id="GO:0008270">
    <property type="term" value="F:zinc ion binding"/>
    <property type="evidence" value="ECO:0007669"/>
    <property type="project" value="InterPro"/>
</dbReference>
<dbReference type="InterPro" id="IPR050613">
    <property type="entry name" value="Sec_Metabolite_Reg"/>
</dbReference>
<dbReference type="InterPro" id="IPR007219">
    <property type="entry name" value="XnlR_reg_dom"/>
</dbReference>
<dbReference type="PROSITE" id="PS50048">
    <property type="entry name" value="ZN2_CY6_FUNGAL_2"/>
    <property type="match status" value="1"/>
</dbReference>
<keyword evidence="7" id="KW-1185">Reference proteome</keyword>
<dbReference type="InterPro" id="IPR036864">
    <property type="entry name" value="Zn2-C6_fun-type_DNA-bd_sf"/>
</dbReference>
<dbReference type="OrthoDB" id="2563380at2759"/>
<dbReference type="Gene3D" id="4.10.240.10">
    <property type="entry name" value="Zn(2)-C6 fungal-type DNA-binding domain"/>
    <property type="match status" value="1"/>
</dbReference>
<evidence type="ECO:0000313" key="6">
    <source>
        <dbReference type="EMBL" id="ORY25049.1"/>
    </source>
</evidence>
<dbReference type="CDD" id="cd00067">
    <property type="entry name" value="GAL4"/>
    <property type="match status" value="1"/>
</dbReference>
<dbReference type="SMART" id="SM00066">
    <property type="entry name" value="GAL4"/>
    <property type="match status" value="1"/>
</dbReference>
<dbReference type="CDD" id="cd12148">
    <property type="entry name" value="fungal_TF_MHR"/>
    <property type="match status" value="1"/>
</dbReference>
<dbReference type="PANTHER" id="PTHR31001">
    <property type="entry name" value="UNCHARACTERIZED TRANSCRIPTIONAL REGULATORY PROTEIN"/>
    <property type="match status" value="1"/>
</dbReference>
<evidence type="ECO:0000313" key="7">
    <source>
        <dbReference type="Proteomes" id="UP000193986"/>
    </source>
</evidence>
<feature type="region of interest" description="Disordered" evidence="4">
    <location>
        <begin position="62"/>
        <end position="101"/>
    </location>
</feature>
<dbReference type="PANTHER" id="PTHR31001:SF88">
    <property type="entry name" value="TRANSCRIPTION FACTOR PDR3"/>
    <property type="match status" value="1"/>
</dbReference>
<keyword evidence="3" id="KW-0539">Nucleus</keyword>
<dbReference type="InParanoid" id="A0A1Y2AR44"/>
<dbReference type="GO" id="GO:0006351">
    <property type="term" value="P:DNA-templated transcription"/>
    <property type="evidence" value="ECO:0007669"/>
    <property type="project" value="InterPro"/>
</dbReference>
<name>A0A1Y2AR44_9TREE</name>
<evidence type="ECO:0000259" key="5">
    <source>
        <dbReference type="PROSITE" id="PS50048"/>
    </source>
</evidence>
<reference evidence="6 7" key="1">
    <citation type="submission" date="2016-07" db="EMBL/GenBank/DDBJ databases">
        <title>Pervasive Adenine N6-methylation of Active Genes in Fungi.</title>
        <authorList>
            <consortium name="DOE Joint Genome Institute"/>
            <person name="Mondo S.J."/>
            <person name="Dannebaum R.O."/>
            <person name="Kuo R.C."/>
            <person name="Labutti K."/>
            <person name="Haridas S."/>
            <person name="Kuo A."/>
            <person name="Salamov A."/>
            <person name="Ahrendt S.R."/>
            <person name="Lipzen A."/>
            <person name="Sullivan W."/>
            <person name="Andreopoulos W.B."/>
            <person name="Clum A."/>
            <person name="Lindquist E."/>
            <person name="Daum C."/>
            <person name="Ramamoorthy G.K."/>
            <person name="Gryganskyi A."/>
            <person name="Culley D."/>
            <person name="Magnuson J.K."/>
            <person name="James T.Y."/>
            <person name="O'Malley M.A."/>
            <person name="Stajich J.E."/>
            <person name="Spatafora J.W."/>
            <person name="Visel A."/>
            <person name="Grigoriev I.V."/>
        </authorList>
    </citation>
    <scope>NUCLEOTIDE SEQUENCE [LARGE SCALE GENOMIC DNA]</scope>
    <source>
        <strain evidence="6 7">68-887.2</strain>
    </source>
</reference>
<evidence type="ECO:0000256" key="1">
    <source>
        <dbReference type="ARBA" id="ARBA00004123"/>
    </source>
</evidence>
<proteinExistence type="predicted"/>
<dbReference type="AlphaFoldDB" id="A0A1Y2AR44"/>
<feature type="domain" description="Zn(2)-C6 fungal-type" evidence="5">
    <location>
        <begin position="31"/>
        <end position="62"/>
    </location>
</feature>